<accession>A0A8S0V2Q7</accession>
<reference evidence="1 2" key="1">
    <citation type="submission" date="2019-12" db="EMBL/GenBank/DDBJ databases">
        <authorList>
            <person name="Alioto T."/>
            <person name="Alioto T."/>
            <person name="Gomez Garrido J."/>
        </authorList>
    </citation>
    <scope>NUCLEOTIDE SEQUENCE [LARGE SCALE GENOMIC DNA]</scope>
</reference>
<proteinExistence type="predicted"/>
<name>A0A8S0V2Q7_OLEEU</name>
<organism evidence="1 2">
    <name type="scientific">Olea europaea subsp. europaea</name>
    <dbReference type="NCBI Taxonomy" id="158383"/>
    <lineage>
        <taxon>Eukaryota</taxon>
        <taxon>Viridiplantae</taxon>
        <taxon>Streptophyta</taxon>
        <taxon>Embryophyta</taxon>
        <taxon>Tracheophyta</taxon>
        <taxon>Spermatophyta</taxon>
        <taxon>Magnoliopsida</taxon>
        <taxon>eudicotyledons</taxon>
        <taxon>Gunneridae</taxon>
        <taxon>Pentapetalae</taxon>
        <taxon>asterids</taxon>
        <taxon>lamiids</taxon>
        <taxon>Lamiales</taxon>
        <taxon>Oleaceae</taxon>
        <taxon>Oleeae</taxon>
        <taxon>Olea</taxon>
    </lineage>
</organism>
<dbReference type="Gramene" id="OE9A035715T1">
    <property type="protein sequence ID" value="OE9A035715C1"/>
    <property type="gene ID" value="OE9A035715"/>
</dbReference>
<protein>
    <submittedName>
        <fullName evidence="1">Uncharacterized protein</fullName>
    </submittedName>
</protein>
<comment type="caution">
    <text evidence="1">The sequence shown here is derived from an EMBL/GenBank/DDBJ whole genome shotgun (WGS) entry which is preliminary data.</text>
</comment>
<gene>
    <name evidence="1" type="ORF">OLEA9_A035715</name>
</gene>
<sequence>MELEKRKEYKEYKDKDCREVYRYKVLFRDVFDCDKYAVIPSQAYCTGFAMFEGYRYEDHRNEIPVDLENS</sequence>
<keyword evidence="2" id="KW-1185">Reference proteome</keyword>
<evidence type="ECO:0000313" key="1">
    <source>
        <dbReference type="EMBL" id="CAA3023578.1"/>
    </source>
</evidence>
<dbReference type="AlphaFoldDB" id="A0A8S0V2Q7"/>
<dbReference type="Proteomes" id="UP000594638">
    <property type="component" value="Unassembled WGS sequence"/>
</dbReference>
<evidence type="ECO:0000313" key="2">
    <source>
        <dbReference type="Proteomes" id="UP000594638"/>
    </source>
</evidence>
<dbReference type="EMBL" id="CACTIH010009092">
    <property type="protein sequence ID" value="CAA3023578.1"/>
    <property type="molecule type" value="Genomic_DNA"/>
</dbReference>